<protein>
    <submittedName>
        <fullName evidence="1">N-acylneuraminate cytidylyltransferase</fullName>
    </submittedName>
</protein>
<dbReference type="AlphaFoldDB" id="A0A833L2E8"/>
<dbReference type="PANTHER" id="PTHR21485">
    <property type="entry name" value="HAD SUPERFAMILY MEMBERS CMAS AND KDSC"/>
    <property type="match status" value="1"/>
</dbReference>
<dbReference type="InterPro" id="IPR029044">
    <property type="entry name" value="Nucleotide-diphossugar_trans"/>
</dbReference>
<dbReference type="Pfam" id="PF02348">
    <property type="entry name" value="CTP_transf_3"/>
    <property type="match status" value="1"/>
</dbReference>
<organism evidence="1 2">
    <name type="scientific">Candidatus Saganbacteria bacterium</name>
    <dbReference type="NCBI Taxonomy" id="2575572"/>
    <lineage>
        <taxon>Bacteria</taxon>
        <taxon>Bacillati</taxon>
        <taxon>Saganbacteria</taxon>
    </lineage>
</organism>
<dbReference type="PANTHER" id="PTHR21485:SF6">
    <property type="entry name" value="N-ACYLNEURAMINATE CYTIDYLYLTRANSFERASE-RELATED"/>
    <property type="match status" value="1"/>
</dbReference>
<dbReference type="GO" id="GO:0008781">
    <property type="term" value="F:N-acylneuraminate cytidylyltransferase activity"/>
    <property type="evidence" value="ECO:0007669"/>
    <property type="project" value="TreeGrafter"/>
</dbReference>
<gene>
    <name evidence="1" type="ORF">FD145_41</name>
</gene>
<dbReference type="InterPro" id="IPR003329">
    <property type="entry name" value="Cytidylyl_trans"/>
</dbReference>
<comment type="caution">
    <text evidence="1">The sequence shown here is derived from an EMBL/GenBank/DDBJ whole genome shotgun (WGS) entry which is preliminary data.</text>
</comment>
<accession>A0A833L2E8</accession>
<dbReference type="Proteomes" id="UP000488506">
    <property type="component" value="Unassembled WGS sequence"/>
</dbReference>
<evidence type="ECO:0000313" key="2">
    <source>
        <dbReference type="Proteomes" id="UP000488506"/>
    </source>
</evidence>
<keyword evidence="1" id="KW-0548">Nucleotidyltransferase</keyword>
<dbReference type="InterPro" id="IPR050793">
    <property type="entry name" value="CMP-NeuNAc_synthase"/>
</dbReference>
<evidence type="ECO:0000313" key="1">
    <source>
        <dbReference type="EMBL" id="KAF0135215.1"/>
    </source>
</evidence>
<dbReference type="Gene3D" id="3.90.550.10">
    <property type="entry name" value="Spore Coat Polysaccharide Biosynthesis Protein SpsA, Chain A"/>
    <property type="match status" value="1"/>
</dbReference>
<name>A0A833L2E8_UNCSA</name>
<reference evidence="1 2" key="1">
    <citation type="submission" date="2019-12" db="EMBL/GenBank/DDBJ databases">
        <authorList>
            <person name="Wolfe R."/>
            <person name="Danczak R."/>
            <person name="Wilkins M."/>
        </authorList>
    </citation>
    <scope>NUCLEOTIDE SEQUENCE [LARGE SCALE GENOMIC DNA]</scope>
    <source>
        <strain evidence="1">X2_MaxBin.013</strain>
    </source>
</reference>
<dbReference type="SUPFAM" id="SSF53448">
    <property type="entry name" value="Nucleotide-diphospho-sugar transferases"/>
    <property type="match status" value="1"/>
</dbReference>
<dbReference type="EMBL" id="WPAF01000001">
    <property type="protein sequence ID" value="KAF0135215.1"/>
    <property type="molecule type" value="Genomic_DNA"/>
</dbReference>
<sequence>MKKTKYLGIIPARGGSKGVPRKNIRMIAGKPLIAWTIEAAKKSKLLDRFVVSTEDKEIAEFARSCDAEVIDRPPELATDTASGISVIQHALAVINAKVVVILQPNAPIKDEGLIDECIKRFEEKGAESLATGFICMYEEYGTYFENRQKRKGFFYDDGNVLILTAKLVRQGKLIGEKAERMVISREQNVEIDDPFDFWLAEQVLLKRIKERE</sequence>
<proteinExistence type="predicted"/>
<dbReference type="CDD" id="cd02513">
    <property type="entry name" value="CMP-NeuAc_Synthase"/>
    <property type="match status" value="1"/>
</dbReference>
<keyword evidence="1" id="KW-0808">Transferase</keyword>